<evidence type="ECO:0000313" key="2">
    <source>
        <dbReference type="EMBL" id="JAS70419.1"/>
    </source>
</evidence>
<dbReference type="EMBL" id="GECU01037287">
    <property type="protein sequence ID" value="JAS70419.1"/>
    <property type="molecule type" value="Transcribed_RNA"/>
</dbReference>
<dbReference type="PROSITE" id="PS51029">
    <property type="entry name" value="MADF"/>
    <property type="match status" value="1"/>
</dbReference>
<sequence length="110" mass="12902">NLFQNYPCLWDVSSQDYLNRNVKETAYNKLLENVMNARMPATVELLKKKIKSLRDTYRKELSKIKKSIKSGASANEIYKPKLVWFPTAEVFWHGAVSGRDRTVRHSKQQR</sequence>
<dbReference type="PANTHER" id="PTHR21505">
    <property type="entry name" value="MADF DOMAIN-CONTAINING PROTEIN-RELATED"/>
    <property type="match status" value="1"/>
</dbReference>
<dbReference type="PANTHER" id="PTHR21505:SF8">
    <property type="entry name" value="DPT-YFP REPRESSOR BY OVEREXPRESSION, ISOFORM D-RELATED"/>
    <property type="match status" value="1"/>
</dbReference>
<name>A0A1B6H6V6_9HEMI</name>
<dbReference type="AlphaFoldDB" id="A0A1B6H6V6"/>
<organism evidence="2">
    <name type="scientific">Homalodisca liturata</name>
    <dbReference type="NCBI Taxonomy" id="320908"/>
    <lineage>
        <taxon>Eukaryota</taxon>
        <taxon>Metazoa</taxon>
        <taxon>Ecdysozoa</taxon>
        <taxon>Arthropoda</taxon>
        <taxon>Hexapoda</taxon>
        <taxon>Insecta</taxon>
        <taxon>Pterygota</taxon>
        <taxon>Neoptera</taxon>
        <taxon>Paraneoptera</taxon>
        <taxon>Hemiptera</taxon>
        <taxon>Auchenorrhyncha</taxon>
        <taxon>Membracoidea</taxon>
        <taxon>Cicadellidae</taxon>
        <taxon>Cicadellinae</taxon>
        <taxon>Proconiini</taxon>
        <taxon>Homalodisca</taxon>
    </lineage>
</organism>
<protein>
    <recommendedName>
        <fullName evidence="1">MADF domain-containing protein</fullName>
    </recommendedName>
</protein>
<reference evidence="2" key="1">
    <citation type="submission" date="2015-11" db="EMBL/GenBank/DDBJ databases">
        <title>De novo transcriptome assembly of four potential Pierce s Disease insect vectors from Arizona vineyards.</title>
        <authorList>
            <person name="Tassone E.E."/>
        </authorList>
    </citation>
    <scope>NUCLEOTIDE SEQUENCE</scope>
</reference>
<dbReference type="Pfam" id="PF10545">
    <property type="entry name" value="MADF_DNA_bdg"/>
    <property type="match status" value="1"/>
</dbReference>
<dbReference type="InterPro" id="IPR006578">
    <property type="entry name" value="MADF-dom"/>
</dbReference>
<accession>A0A1B6H6V6</accession>
<feature type="non-terminal residue" evidence="2">
    <location>
        <position position="1"/>
    </location>
</feature>
<gene>
    <name evidence="2" type="ORF">g.4036</name>
</gene>
<proteinExistence type="predicted"/>
<dbReference type="SMART" id="SM00595">
    <property type="entry name" value="MADF"/>
    <property type="match status" value="1"/>
</dbReference>
<feature type="domain" description="MADF" evidence="1">
    <location>
        <begin position="1"/>
        <end position="90"/>
    </location>
</feature>
<evidence type="ECO:0000259" key="1">
    <source>
        <dbReference type="PROSITE" id="PS51029"/>
    </source>
</evidence>